<protein>
    <recommendedName>
        <fullName evidence="12">Potassium channel voltage dependent KCNQ C-terminal domain-containing protein</fullName>
    </recommendedName>
</protein>
<evidence type="ECO:0000256" key="9">
    <source>
        <dbReference type="ARBA" id="ARBA00023303"/>
    </source>
</evidence>
<reference evidence="13 14" key="1">
    <citation type="submission" date="2021-07" db="EMBL/GenBank/DDBJ databases">
        <authorList>
            <person name="Palmer J.M."/>
        </authorList>
    </citation>
    <scope>NUCLEOTIDE SEQUENCE [LARGE SCALE GENOMIC DNA]</scope>
    <source>
        <strain evidence="13 14">AT_MEX2019</strain>
        <tissue evidence="13">Muscle</tissue>
    </source>
</reference>
<evidence type="ECO:0000256" key="10">
    <source>
        <dbReference type="ARBA" id="ARBA00034430"/>
    </source>
</evidence>
<feature type="non-terminal residue" evidence="13">
    <location>
        <position position="1"/>
    </location>
</feature>
<evidence type="ECO:0000256" key="1">
    <source>
        <dbReference type="ARBA" id="ARBA00004651"/>
    </source>
</evidence>
<accession>A0ABU7BRE4</accession>
<dbReference type="PANTHER" id="PTHR47735">
    <property type="entry name" value="POTASSIUM VOLTAGE-GATED CHANNEL SUBFAMILY KQT MEMBER 4"/>
    <property type="match status" value="1"/>
</dbReference>
<evidence type="ECO:0000256" key="8">
    <source>
        <dbReference type="ARBA" id="ARBA00023065"/>
    </source>
</evidence>
<keyword evidence="8" id="KW-0406">Ion transport</keyword>
<evidence type="ECO:0000256" key="11">
    <source>
        <dbReference type="SAM" id="MobiDB-lite"/>
    </source>
</evidence>
<dbReference type="Proteomes" id="UP001345963">
    <property type="component" value="Unassembled WGS sequence"/>
</dbReference>
<comment type="catalytic activity">
    <reaction evidence="10">
        <text>K(+)(in) = K(+)(out)</text>
        <dbReference type="Rhea" id="RHEA:29463"/>
        <dbReference type="ChEBI" id="CHEBI:29103"/>
    </reaction>
</comment>
<evidence type="ECO:0000313" key="14">
    <source>
        <dbReference type="Proteomes" id="UP001345963"/>
    </source>
</evidence>
<feature type="region of interest" description="Disordered" evidence="11">
    <location>
        <begin position="114"/>
        <end position="152"/>
    </location>
</feature>
<keyword evidence="5" id="KW-0631">Potassium channel</keyword>
<evidence type="ECO:0000256" key="3">
    <source>
        <dbReference type="ARBA" id="ARBA00022475"/>
    </source>
</evidence>
<keyword evidence="3" id="KW-1003">Cell membrane</keyword>
<proteinExistence type="predicted"/>
<keyword evidence="2" id="KW-0813">Transport</keyword>
<feature type="domain" description="Potassium channel voltage dependent KCNQ C-terminal" evidence="12">
    <location>
        <begin position="4"/>
        <end position="88"/>
    </location>
</feature>
<keyword evidence="4" id="KW-0633">Potassium transport</keyword>
<name>A0ABU7BRE4_9TELE</name>
<dbReference type="InterPro" id="IPR005827">
    <property type="entry name" value="K_chnl_volt-dep_KCQN1"/>
</dbReference>
<evidence type="ECO:0000256" key="5">
    <source>
        <dbReference type="ARBA" id="ARBA00022826"/>
    </source>
</evidence>
<keyword evidence="9" id="KW-0407">Ion channel</keyword>
<keyword evidence="7" id="KW-0630">Potassium</keyword>
<keyword evidence="14" id="KW-1185">Reference proteome</keyword>
<evidence type="ECO:0000256" key="7">
    <source>
        <dbReference type="ARBA" id="ARBA00022958"/>
    </source>
</evidence>
<comment type="subcellular location">
    <subcellularLocation>
        <location evidence="1">Cell membrane</location>
        <topology evidence="1">Multi-pass membrane protein</topology>
    </subcellularLocation>
</comment>
<dbReference type="InterPro" id="IPR003937">
    <property type="entry name" value="K_chnl_volt-dep_KCNQ"/>
</dbReference>
<feature type="compositionally biased region" description="Polar residues" evidence="11">
    <location>
        <begin position="114"/>
        <end position="124"/>
    </location>
</feature>
<keyword evidence="6" id="KW-0851">Voltage-gated channel</keyword>
<dbReference type="EMBL" id="JAHUTI010063056">
    <property type="protein sequence ID" value="MED6252919.1"/>
    <property type="molecule type" value="Genomic_DNA"/>
</dbReference>
<keyword evidence="3" id="KW-0472">Membrane</keyword>
<dbReference type="PRINTS" id="PR01460">
    <property type="entry name" value="KCNQ1CHANNEL"/>
</dbReference>
<dbReference type="InterPro" id="IPR013821">
    <property type="entry name" value="K_chnl_volt-dep_KCNQ_C"/>
</dbReference>
<sequence length="152" mass="17251">QARKPYDVRDVIEQYSQGHLNLMLRIKELQRRLDQSLGKMTLFQTGSDRARDKGNNSIGSRLNRMEDKITRMDQMLNHIAESLTFLLDQRDVSVGEVRGRLRPRLRRTCNVLTNQDSLPSNDQLSTSPSSFSNNTSSPNPPLSSTASQDESC</sequence>
<feature type="compositionally biased region" description="Low complexity" evidence="11">
    <location>
        <begin position="125"/>
        <end position="152"/>
    </location>
</feature>
<evidence type="ECO:0000256" key="2">
    <source>
        <dbReference type="ARBA" id="ARBA00022448"/>
    </source>
</evidence>
<evidence type="ECO:0000313" key="13">
    <source>
        <dbReference type="EMBL" id="MED6252919.1"/>
    </source>
</evidence>
<organism evidence="13 14">
    <name type="scientific">Ataeniobius toweri</name>
    <dbReference type="NCBI Taxonomy" id="208326"/>
    <lineage>
        <taxon>Eukaryota</taxon>
        <taxon>Metazoa</taxon>
        <taxon>Chordata</taxon>
        <taxon>Craniata</taxon>
        <taxon>Vertebrata</taxon>
        <taxon>Euteleostomi</taxon>
        <taxon>Actinopterygii</taxon>
        <taxon>Neopterygii</taxon>
        <taxon>Teleostei</taxon>
        <taxon>Neoteleostei</taxon>
        <taxon>Acanthomorphata</taxon>
        <taxon>Ovalentaria</taxon>
        <taxon>Atherinomorphae</taxon>
        <taxon>Cyprinodontiformes</taxon>
        <taxon>Goodeidae</taxon>
        <taxon>Ataeniobius</taxon>
    </lineage>
</organism>
<dbReference type="PANTHER" id="PTHR47735:SF14">
    <property type="entry name" value="POTASSIUM VOLTAGE-GATED CHANNEL SUBFAMILY KQT MEMBER 1"/>
    <property type="match status" value="1"/>
</dbReference>
<evidence type="ECO:0000256" key="6">
    <source>
        <dbReference type="ARBA" id="ARBA00022882"/>
    </source>
</evidence>
<evidence type="ECO:0000256" key="4">
    <source>
        <dbReference type="ARBA" id="ARBA00022538"/>
    </source>
</evidence>
<gene>
    <name evidence="13" type="ORF">ATANTOWER_019348</name>
</gene>
<evidence type="ECO:0000259" key="12">
    <source>
        <dbReference type="Pfam" id="PF03520"/>
    </source>
</evidence>
<comment type="caution">
    <text evidence="13">The sequence shown here is derived from an EMBL/GenBank/DDBJ whole genome shotgun (WGS) entry which is preliminary data.</text>
</comment>
<dbReference type="Pfam" id="PF03520">
    <property type="entry name" value="KCNQ_channel"/>
    <property type="match status" value="1"/>
</dbReference>